<proteinExistence type="predicted"/>
<evidence type="ECO:0000313" key="2">
    <source>
        <dbReference type="Proteomes" id="UP001451303"/>
    </source>
</evidence>
<keyword evidence="2" id="KW-1185">Reference proteome</keyword>
<protein>
    <submittedName>
        <fullName evidence="1">Uncharacterized protein</fullName>
    </submittedName>
</protein>
<name>A0ABR3D2J5_NEUIN</name>
<dbReference type="EMBL" id="JAVLET010000014">
    <property type="protein sequence ID" value="KAL0466038.1"/>
    <property type="molecule type" value="Genomic_DNA"/>
</dbReference>
<evidence type="ECO:0000313" key="1">
    <source>
        <dbReference type="EMBL" id="KAL0466038.1"/>
    </source>
</evidence>
<sequence>MGSQKPLSLPIAPVVWLIGQSIRQWEKKHVTASVTSRGRNEDEPPFRYWLVAPFASHSSIPSFPSLSSNHHPRTLHQSPVFCPSSSVSPYLSPGSRRLSRCTAELAICRPLLSCPCVAPIFSDPILRFPQCPSGLNRCGIRRKTCVHGLHRTRCEMLAIMMVTRMVKISHACCKHLDMNEQPGHMRTCFRLDGLLSPFRSQKSVDVHCTEKFTCTWSLYYISDPNSPTYPWKLEPPE</sequence>
<reference evidence="1 2" key="1">
    <citation type="submission" date="2023-09" db="EMBL/GenBank/DDBJ databases">
        <title>Multi-omics analysis of a traditional fermented food reveals byproduct-associated fungal strains for waste-to-food upcycling.</title>
        <authorList>
            <consortium name="Lawrence Berkeley National Laboratory"/>
            <person name="Rekdal V.M."/>
            <person name="Villalobos-Escobedo J.M."/>
            <person name="Rodriguez-Valeron N."/>
            <person name="Garcia M.O."/>
            <person name="Vasquez D.P."/>
            <person name="Damayanti I."/>
            <person name="Sorensen P.M."/>
            <person name="Baidoo E.E."/>
            <person name="De Carvalho A.C."/>
            <person name="Riley R."/>
            <person name="Lipzen A."/>
            <person name="He G."/>
            <person name="Yan M."/>
            <person name="Haridas S."/>
            <person name="Daum C."/>
            <person name="Yoshinaga Y."/>
            <person name="Ng V."/>
            <person name="Grigoriev I.V."/>
            <person name="Munk R."/>
            <person name="Nuraida L."/>
            <person name="Wijaya C.H."/>
            <person name="Morales P.-C."/>
            <person name="Keasling J.D."/>
        </authorList>
    </citation>
    <scope>NUCLEOTIDE SEQUENCE [LARGE SCALE GENOMIC DNA]</scope>
    <source>
        <strain evidence="1 2">FGSC 2613</strain>
    </source>
</reference>
<accession>A0ABR3D2J5</accession>
<gene>
    <name evidence="1" type="ORF">QR685DRAFT_600825</name>
</gene>
<organism evidence="1 2">
    <name type="scientific">Neurospora intermedia</name>
    <dbReference type="NCBI Taxonomy" id="5142"/>
    <lineage>
        <taxon>Eukaryota</taxon>
        <taxon>Fungi</taxon>
        <taxon>Dikarya</taxon>
        <taxon>Ascomycota</taxon>
        <taxon>Pezizomycotina</taxon>
        <taxon>Sordariomycetes</taxon>
        <taxon>Sordariomycetidae</taxon>
        <taxon>Sordariales</taxon>
        <taxon>Sordariaceae</taxon>
        <taxon>Neurospora</taxon>
    </lineage>
</organism>
<comment type="caution">
    <text evidence="1">The sequence shown here is derived from an EMBL/GenBank/DDBJ whole genome shotgun (WGS) entry which is preliminary data.</text>
</comment>
<dbReference type="Proteomes" id="UP001451303">
    <property type="component" value="Unassembled WGS sequence"/>
</dbReference>